<dbReference type="EMBL" id="JADBGQ010000009">
    <property type="protein sequence ID" value="KAG5379513.1"/>
    <property type="molecule type" value="Genomic_DNA"/>
</dbReference>
<protein>
    <submittedName>
        <fullName evidence="2">Uncharacterized protein</fullName>
    </submittedName>
</protein>
<sequence length="145" mass="15755">MKNNITMAMHWIVLGCSPGDSSCVIVEDEINATIVRPLPYGVKLHAIVECDMLMEFVKDFKGTAQILEKGYVTDIQDNRKDVVVEHSRQLCSSQSVELNQETLGKTGSQVKSSSSSLGPASLNPIPSSSSPPSALFLLIRQHGLI</sequence>
<evidence type="ECO:0000256" key="1">
    <source>
        <dbReference type="SAM" id="MobiDB-lite"/>
    </source>
</evidence>
<evidence type="ECO:0000313" key="2">
    <source>
        <dbReference type="EMBL" id="KAG5379513.1"/>
    </source>
</evidence>
<evidence type="ECO:0000313" key="3">
    <source>
        <dbReference type="Proteomes" id="UP000823674"/>
    </source>
</evidence>
<dbReference type="Proteomes" id="UP000823674">
    <property type="component" value="Chromosome A07"/>
</dbReference>
<reference evidence="2 3" key="1">
    <citation type="submission" date="2021-03" db="EMBL/GenBank/DDBJ databases">
        <authorList>
            <person name="King G.J."/>
            <person name="Bancroft I."/>
            <person name="Baten A."/>
            <person name="Bloomfield J."/>
            <person name="Borpatragohain P."/>
            <person name="He Z."/>
            <person name="Irish N."/>
            <person name="Irwin J."/>
            <person name="Liu K."/>
            <person name="Mauleon R.P."/>
            <person name="Moore J."/>
            <person name="Morris R."/>
            <person name="Ostergaard L."/>
            <person name="Wang B."/>
            <person name="Wells R."/>
        </authorList>
    </citation>
    <scope>NUCLEOTIDE SEQUENCE [LARGE SCALE GENOMIC DNA]</scope>
    <source>
        <strain evidence="2">R-o-18</strain>
        <tissue evidence="2">Leaf</tissue>
    </source>
</reference>
<name>A0ABQ7L2G0_BRACM</name>
<accession>A0ABQ7L2G0</accession>
<feature type="compositionally biased region" description="Low complexity" evidence="1">
    <location>
        <begin position="112"/>
        <end position="130"/>
    </location>
</feature>
<proteinExistence type="predicted"/>
<keyword evidence="3" id="KW-1185">Reference proteome</keyword>
<feature type="region of interest" description="Disordered" evidence="1">
    <location>
        <begin position="102"/>
        <end position="130"/>
    </location>
</feature>
<organism evidence="2 3">
    <name type="scientific">Brassica rapa subsp. trilocularis</name>
    <dbReference type="NCBI Taxonomy" id="1813537"/>
    <lineage>
        <taxon>Eukaryota</taxon>
        <taxon>Viridiplantae</taxon>
        <taxon>Streptophyta</taxon>
        <taxon>Embryophyta</taxon>
        <taxon>Tracheophyta</taxon>
        <taxon>Spermatophyta</taxon>
        <taxon>Magnoliopsida</taxon>
        <taxon>eudicotyledons</taxon>
        <taxon>Gunneridae</taxon>
        <taxon>Pentapetalae</taxon>
        <taxon>rosids</taxon>
        <taxon>malvids</taxon>
        <taxon>Brassicales</taxon>
        <taxon>Brassicaceae</taxon>
        <taxon>Brassiceae</taxon>
        <taxon>Brassica</taxon>
    </lineage>
</organism>
<gene>
    <name evidence="2" type="primary">A07g506370.1_BraROA</name>
    <name evidence="2" type="ORF">IGI04_027355</name>
</gene>
<dbReference type="PROSITE" id="PS51257">
    <property type="entry name" value="PROKAR_LIPOPROTEIN"/>
    <property type="match status" value="1"/>
</dbReference>
<comment type="caution">
    <text evidence="2">The sequence shown here is derived from an EMBL/GenBank/DDBJ whole genome shotgun (WGS) entry which is preliminary data.</text>
</comment>
<feature type="compositionally biased region" description="Polar residues" evidence="1">
    <location>
        <begin position="102"/>
        <end position="111"/>
    </location>
</feature>